<evidence type="ECO:0000256" key="2">
    <source>
        <dbReference type="ARBA" id="ARBA00022747"/>
    </source>
</evidence>
<dbReference type="Proteomes" id="UP000310016">
    <property type="component" value="Unassembled WGS sequence"/>
</dbReference>
<keyword evidence="2" id="KW-0680">Restriction system</keyword>
<feature type="domain" description="Type I restriction modification DNA specificity" evidence="4">
    <location>
        <begin position="82"/>
        <end position="249"/>
    </location>
</feature>
<keyword evidence="5" id="KW-0255">Endonuclease</keyword>
<dbReference type="InterPro" id="IPR000055">
    <property type="entry name" value="Restrct_endonuc_typeI_TRD"/>
</dbReference>
<dbReference type="PANTHER" id="PTHR43140:SF1">
    <property type="entry name" value="TYPE I RESTRICTION ENZYME ECOKI SPECIFICITY SUBUNIT"/>
    <property type="match status" value="1"/>
</dbReference>
<sequence>MDTQQFLAEFGHIANAPGGMAQLRELVLHLAVSGDLIRTESPIDALPLIATIEAQKQAHPERKKVIAKQAPISRAEFKVPPHWAICRLGDLALTITGGGTPSKTHSTYWGGDIPWASVKDMKEHKFLDDTEDHITEEGLKNSSSNLIQPGRVIVCTRMGLGKVAINRVAMAINQDLKALELPPEVSPDYFLILYRTRKIRGTGTTVSGIKQDQLLALPAVLPPFEEQLRIVTKVDELMALCDKLEDEQQKRCKLQNTLREATLQAVAKAQSPHELQASWARLEVNFGRLFSAPEDVDEAIAELKNLAVRGLLAKSMAQDLDIERIKSDCQALRNQYNASGLMRKQKLVAMAEPETSYPPHWVTVAFDEVAIVIGGVTKGRDLRGRETLIRQYLSVANVQRGYFKLDELKTIQIAKNELEKYKVAKGDLLITEGGDWDKVGRTAIWPGSIDDCLHQNHVFKARVPSDLLLNEWVELVFNSGIGRDYFAGASKQTTNLASINMTQLRSFPLPIPPIAEQRAILNRLSELTQLCVEWRKLIVRRQQIGSLLAQATVASLTGIDLVTEEEAVKVPQTELISRLRLGQTPSIKDQAPLAGILARHKGELATQDLWQRSTLEIDAFYTQLKIEVAHGWIEEPAVAEVREKPSERAEA</sequence>
<dbReference type="GO" id="GO:0004519">
    <property type="term" value="F:endonuclease activity"/>
    <property type="evidence" value="ECO:0007669"/>
    <property type="project" value="UniProtKB-KW"/>
</dbReference>
<dbReference type="InterPro" id="IPR051212">
    <property type="entry name" value="Type-I_RE_S_subunit"/>
</dbReference>
<dbReference type="SUPFAM" id="SSF116734">
    <property type="entry name" value="DNA methylase specificity domain"/>
    <property type="match status" value="2"/>
</dbReference>
<keyword evidence="6" id="KW-1185">Reference proteome</keyword>
<accession>A0A4U0Q017</accession>
<dbReference type="RefSeq" id="WP_136772761.1">
    <property type="nucleotide sequence ID" value="NZ_SUMF01000006.1"/>
</dbReference>
<keyword evidence="5" id="KW-0378">Hydrolase</keyword>
<dbReference type="CDD" id="cd17285">
    <property type="entry name" value="RMtype1_S_Csp16704I_TRD2-CR2_like"/>
    <property type="match status" value="1"/>
</dbReference>
<evidence type="ECO:0000313" key="6">
    <source>
        <dbReference type="Proteomes" id="UP000310016"/>
    </source>
</evidence>
<comment type="similarity">
    <text evidence="1">Belongs to the type-I restriction system S methylase family.</text>
</comment>
<name>A0A4U0Q017_9NEIS</name>
<dbReference type="AlphaFoldDB" id="A0A4U0Q017"/>
<dbReference type="OrthoDB" id="5298944at2"/>
<feature type="domain" description="Type I restriction modification DNA specificity" evidence="4">
    <location>
        <begin position="401"/>
        <end position="533"/>
    </location>
</feature>
<keyword evidence="5" id="KW-0540">Nuclease</keyword>
<dbReference type="Pfam" id="PF01420">
    <property type="entry name" value="Methylase_S"/>
    <property type="match status" value="2"/>
</dbReference>
<dbReference type="PANTHER" id="PTHR43140">
    <property type="entry name" value="TYPE-1 RESTRICTION ENZYME ECOKI SPECIFICITY PROTEIN"/>
    <property type="match status" value="1"/>
</dbReference>
<proteinExistence type="inferred from homology"/>
<evidence type="ECO:0000313" key="5">
    <source>
        <dbReference type="EMBL" id="TJZ74237.1"/>
    </source>
</evidence>
<reference evidence="5 6" key="1">
    <citation type="submission" date="2019-04" db="EMBL/GenBank/DDBJ databases">
        <title>Chitiniphilus eburnea sp. nov., a novel chitinolytic bacterium isolated from aquaculture sludge.</title>
        <authorList>
            <person name="Sheng M."/>
        </authorList>
    </citation>
    <scope>NUCLEOTIDE SEQUENCE [LARGE SCALE GENOMIC DNA]</scope>
    <source>
        <strain evidence="5 6">HX-2-15</strain>
    </source>
</reference>
<dbReference type="GO" id="GO:0009307">
    <property type="term" value="P:DNA restriction-modification system"/>
    <property type="evidence" value="ECO:0007669"/>
    <property type="project" value="UniProtKB-KW"/>
</dbReference>
<dbReference type="Gene3D" id="3.90.220.20">
    <property type="entry name" value="DNA methylase specificity domains"/>
    <property type="match status" value="2"/>
</dbReference>
<comment type="caution">
    <text evidence="5">The sequence shown here is derived from an EMBL/GenBank/DDBJ whole genome shotgun (WGS) entry which is preliminary data.</text>
</comment>
<evidence type="ECO:0000256" key="3">
    <source>
        <dbReference type="ARBA" id="ARBA00023125"/>
    </source>
</evidence>
<keyword evidence="3" id="KW-0238">DNA-binding</keyword>
<dbReference type="EMBL" id="SUMF01000006">
    <property type="protein sequence ID" value="TJZ74237.1"/>
    <property type="molecule type" value="Genomic_DNA"/>
</dbReference>
<protein>
    <submittedName>
        <fullName evidence="5">Restriction endonuclease subunit S</fullName>
    </submittedName>
</protein>
<dbReference type="GO" id="GO:0003677">
    <property type="term" value="F:DNA binding"/>
    <property type="evidence" value="ECO:0007669"/>
    <property type="project" value="UniProtKB-KW"/>
</dbReference>
<dbReference type="InterPro" id="IPR044946">
    <property type="entry name" value="Restrct_endonuc_typeI_TRD_sf"/>
</dbReference>
<evidence type="ECO:0000259" key="4">
    <source>
        <dbReference type="Pfam" id="PF01420"/>
    </source>
</evidence>
<gene>
    <name evidence="5" type="ORF">FAZ21_08095</name>
</gene>
<organism evidence="5 6">
    <name type="scientific">Chitiniphilus eburneus</name>
    <dbReference type="NCBI Taxonomy" id="2571148"/>
    <lineage>
        <taxon>Bacteria</taxon>
        <taxon>Pseudomonadati</taxon>
        <taxon>Pseudomonadota</taxon>
        <taxon>Betaproteobacteria</taxon>
        <taxon>Neisseriales</taxon>
        <taxon>Chitinibacteraceae</taxon>
        <taxon>Chitiniphilus</taxon>
    </lineage>
</organism>
<evidence type="ECO:0000256" key="1">
    <source>
        <dbReference type="ARBA" id="ARBA00010923"/>
    </source>
</evidence>
<dbReference type="CDD" id="cd17253">
    <property type="entry name" value="RMtype1_S_Eco933I-TRD2-CR2_like"/>
    <property type="match status" value="1"/>
</dbReference>